<dbReference type="GO" id="GO:0044550">
    <property type="term" value="P:secondary metabolite biosynthetic process"/>
    <property type="evidence" value="ECO:0007669"/>
    <property type="project" value="TreeGrafter"/>
</dbReference>
<dbReference type="InterPro" id="IPR010071">
    <property type="entry name" value="AA_adenyl_dom"/>
</dbReference>
<evidence type="ECO:0000313" key="6">
    <source>
        <dbReference type="EMBL" id="BCD33691.1"/>
    </source>
</evidence>
<dbReference type="Pfam" id="PF00550">
    <property type="entry name" value="PP-binding"/>
    <property type="match status" value="1"/>
</dbReference>
<name>A0A6F8Z2Q3_STRVO</name>
<dbReference type="GO" id="GO:0072330">
    <property type="term" value="P:monocarboxylic acid biosynthetic process"/>
    <property type="evidence" value="ECO:0007669"/>
    <property type="project" value="UniProtKB-ARBA"/>
</dbReference>
<dbReference type="InterPro" id="IPR025110">
    <property type="entry name" value="AMP-bd_C"/>
</dbReference>
<dbReference type="InterPro" id="IPR020806">
    <property type="entry name" value="PKS_PP-bd"/>
</dbReference>
<sequence length="1312" mass="141312">MKRARIEDVLPLTALQEGFLFHSLYDEKAADVYHLQLAFALRGRLDAEALRRSCAGLLRRHANLRGAFRQRRSGESVQVVPAEVELPWREIDLSAEEPARREERLSAILAEDRAERFDLKTPPLLRCLLIRLGADTYRFVLTSHHILLDGWSVPLLLNELFTMYAHGGADHTLPAVTPYRDYLGWLGGRDRETALSAWRRSLAGLEEPTLLGPAGAGRETVVPDEFEIELDEATTAALTDVARGHGLTLNSVVQGAWALVLSRLTGRDDVVFGTTVSGRPTELPGVETMIGLFANTVPVRVRMAPGESLAGLMSRVQDERGTLGEAEYIGVGTLQRLSGVGSELFDTLYVFENYPAPAGASALGHDGLEITGTEGRAAAHYPLTVTVIPGPALRVRFNYRPDLFSRQRVLGWSDRLRRVLDAAVADPGRLAAHVDVLDEAERRRILVEWNDTARALPAETYPELFEAQVRRTPDALALDEDGTALSYAELNARANRLARLLVSRGVGPESVVALALRRSTDLAVAVLAVLKSGGAYLPVDLDHPRERIELILDSARPVAVLTTRAGAAGLPAGTGHWCLDDTGFAAEAAHHDGQDLNDSERVAPLLPDHPAYLIYTSGSTGTPKGLTTPHRGLCNVVLGMDERLGVRQGVRLLALAAVGFDMSVYEFLGPLAVGAAVMIAPPDAARDPQVLAAAIRGTGATVISGTPSLWQSVLGAGAELPRGLRIQLAGELFGENIPRGLQEAGASVVNLYGLTEASVYSTVADLPEPFTGQATIGRPIANTQLYVLGPGLRPVPAGVTGELYLAGVGLARGLTHRPGATAARYLANPYGPPGSRMYRTGDLVRWTDDGELFFVGRADHQVKVRGFRVELGEIEAALSAHPAVARSVVIVREDREGDARIVGYVVPEETGVDTGELRAHLRRTLPDYMVPSAVLPLPALPQTPNGKLDRKALPAPDFAARVSARTPRTPQEEVLCRLFAETLGLERVGIDDDFFELGGHSLLATRLVNRIRAELGTGSSIRSVFEAPTVAALAGRLHQEDDPFDTLLRLRAGKGGAPWFIVHPAVGLGWCYSGFITRLGSESPVYALQARGLSGGDPLAPTLREMAADYIERIRSVHPKGPYRLLGWSFGGLVAHQMATMLQSEGAEVELLGFLDSFPAPEDADETSEDLEQEILAALLIDIGLDPADEDGPLEASEVAARLREEEGPLASLGEEGIAALRRVTGNNLRVARDFVPEVFHGDVVAFRAGRHGADHPHAIKAWAPYVTGGIHEYEVDCAHLEMTTPAALDVITGVLRDLMPRPASGRQGATR</sequence>
<keyword evidence="3" id="KW-0596">Phosphopantetheine</keyword>
<comment type="similarity">
    <text evidence="2">Belongs to the ATP-dependent AMP-binding enzyme family.</text>
</comment>
<dbReference type="FunFam" id="3.40.50.980:FF:000001">
    <property type="entry name" value="Non-ribosomal peptide synthetase"/>
    <property type="match status" value="1"/>
</dbReference>
<dbReference type="GO" id="GO:0003824">
    <property type="term" value="F:catalytic activity"/>
    <property type="evidence" value="ECO:0007669"/>
    <property type="project" value="InterPro"/>
</dbReference>
<dbReference type="FunFam" id="1.10.1200.10:FF:000016">
    <property type="entry name" value="Non-ribosomal peptide synthase"/>
    <property type="match status" value="1"/>
</dbReference>
<dbReference type="Gene3D" id="3.40.50.1820">
    <property type="entry name" value="alpha/beta hydrolase"/>
    <property type="match status" value="1"/>
</dbReference>
<dbReference type="GO" id="GO:0008610">
    <property type="term" value="P:lipid biosynthetic process"/>
    <property type="evidence" value="ECO:0007669"/>
    <property type="project" value="UniProtKB-ARBA"/>
</dbReference>
<dbReference type="SUPFAM" id="SSF47336">
    <property type="entry name" value="ACP-like"/>
    <property type="match status" value="1"/>
</dbReference>
<dbReference type="InterPro" id="IPR009081">
    <property type="entry name" value="PP-bd_ACP"/>
</dbReference>
<accession>A0A6F8Z2Q3</accession>
<dbReference type="PROSITE" id="PS00455">
    <property type="entry name" value="AMP_BINDING"/>
    <property type="match status" value="1"/>
</dbReference>
<evidence type="ECO:0000256" key="2">
    <source>
        <dbReference type="ARBA" id="ARBA00006432"/>
    </source>
</evidence>
<dbReference type="InterPro" id="IPR029058">
    <property type="entry name" value="AB_hydrolase_fold"/>
</dbReference>
<proteinExistence type="inferred from homology"/>
<evidence type="ECO:0000256" key="1">
    <source>
        <dbReference type="ARBA" id="ARBA00001957"/>
    </source>
</evidence>
<dbReference type="GO" id="GO:0031177">
    <property type="term" value="F:phosphopantetheine binding"/>
    <property type="evidence" value="ECO:0007669"/>
    <property type="project" value="InterPro"/>
</dbReference>
<evidence type="ECO:0000259" key="5">
    <source>
        <dbReference type="PROSITE" id="PS50075"/>
    </source>
</evidence>
<dbReference type="InterPro" id="IPR020845">
    <property type="entry name" value="AMP-binding_CS"/>
</dbReference>
<dbReference type="Gene3D" id="3.30.300.30">
    <property type="match status" value="1"/>
</dbReference>
<dbReference type="Gene3D" id="2.30.38.10">
    <property type="entry name" value="Luciferase, Domain 3"/>
    <property type="match status" value="1"/>
</dbReference>
<dbReference type="CDD" id="cd19543">
    <property type="entry name" value="DCL_NRPS"/>
    <property type="match status" value="1"/>
</dbReference>
<dbReference type="Pfam" id="PF00975">
    <property type="entry name" value="Thioesterase"/>
    <property type="match status" value="1"/>
</dbReference>
<dbReference type="Gene3D" id="3.30.559.10">
    <property type="entry name" value="Chloramphenicol acetyltransferase-like domain"/>
    <property type="match status" value="1"/>
</dbReference>
<evidence type="ECO:0000256" key="3">
    <source>
        <dbReference type="ARBA" id="ARBA00022450"/>
    </source>
</evidence>
<dbReference type="PANTHER" id="PTHR45527">
    <property type="entry name" value="NONRIBOSOMAL PEPTIDE SYNTHETASE"/>
    <property type="match status" value="1"/>
</dbReference>
<dbReference type="Pfam" id="PF13193">
    <property type="entry name" value="AMP-binding_C"/>
    <property type="match status" value="1"/>
</dbReference>
<dbReference type="InterPro" id="IPR001031">
    <property type="entry name" value="Thioesterase"/>
</dbReference>
<dbReference type="SUPFAM" id="SSF56801">
    <property type="entry name" value="Acetyl-CoA synthetase-like"/>
    <property type="match status" value="1"/>
</dbReference>
<dbReference type="InterPro" id="IPR023213">
    <property type="entry name" value="CAT-like_dom_sf"/>
</dbReference>
<dbReference type="InterPro" id="IPR045851">
    <property type="entry name" value="AMP-bd_C_sf"/>
</dbReference>
<dbReference type="FunFam" id="3.30.300.30:FF:000010">
    <property type="entry name" value="Enterobactin synthetase component F"/>
    <property type="match status" value="1"/>
</dbReference>
<comment type="cofactor">
    <cofactor evidence="1">
        <name>pantetheine 4'-phosphate</name>
        <dbReference type="ChEBI" id="CHEBI:47942"/>
    </cofactor>
</comment>
<dbReference type="InterPro" id="IPR006162">
    <property type="entry name" value="Ppantetheine_attach_site"/>
</dbReference>
<dbReference type="InterPro" id="IPR000873">
    <property type="entry name" value="AMP-dep_synth/lig_dom"/>
</dbReference>
<dbReference type="SUPFAM" id="SSF52777">
    <property type="entry name" value="CoA-dependent acyltransferases"/>
    <property type="match status" value="2"/>
</dbReference>
<dbReference type="PROSITE" id="PS50075">
    <property type="entry name" value="CARRIER"/>
    <property type="match status" value="1"/>
</dbReference>
<dbReference type="GO" id="GO:0043041">
    <property type="term" value="P:amino acid activation for nonribosomal peptide biosynthetic process"/>
    <property type="evidence" value="ECO:0007669"/>
    <property type="project" value="TreeGrafter"/>
</dbReference>
<dbReference type="InterPro" id="IPR036736">
    <property type="entry name" value="ACP-like_sf"/>
</dbReference>
<protein>
    <submittedName>
        <fullName evidence="6">Non-ribosomal peptide synthetase</fullName>
    </submittedName>
</protein>
<feature type="domain" description="Carrier" evidence="5">
    <location>
        <begin position="966"/>
        <end position="1041"/>
    </location>
</feature>
<dbReference type="PROSITE" id="PS00012">
    <property type="entry name" value="PHOSPHOPANTETHEINE"/>
    <property type="match status" value="1"/>
</dbReference>
<dbReference type="EMBL" id="LC535008">
    <property type="protein sequence ID" value="BCD33691.1"/>
    <property type="molecule type" value="Genomic_DNA"/>
</dbReference>
<dbReference type="Gene3D" id="3.30.559.30">
    <property type="entry name" value="Nonribosomal peptide synthetase, condensation domain"/>
    <property type="match status" value="1"/>
</dbReference>
<dbReference type="CDD" id="cd05930">
    <property type="entry name" value="A_NRPS"/>
    <property type="match status" value="1"/>
</dbReference>
<gene>
    <name evidence="6" type="primary">orf23</name>
</gene>
<dbReference type="Gene3D" id="3.40.50.980">
    <property type="match status" value="2"/>
</dbReference>
<evidence type="ECO:0000256" key="4">
    <source>
        <dbReference type="ARBA" id="ARBA00022553"/>
    </source>
</evidence>
<dbReference type="Pfam" id="PF00501">
    <property type="entry name" value="AMP-binding"/>
    <property type="match status" value="1"/>
</dbReference>
<keyword evidence="4" id="KW-0597">Phosphoprotein</keyword>
<organism evidence="6">
    <name type="scientific">Streptomyces violaceusniger</name>
    <dbReference type="NCBI Taxonomy" id="68280"/>
    <lineage>
        <taxon>Bacteria</taxon>
        <taxon>Bacillati</taxon>
        <taxon>Actinomycetota</taxon>
        <taxon>Actinomycetes</taxon>
        <taxon>Kitasatosporales</taxon>
        <taxon>Streptomycetaceae</taxon>
        <taxon>Streptomyces</taxon>
        <taxon>Streptomyces violaceusniger group</taxon>
    </lineage>
</organism>
<dbReference type="GO" id="GO:0017000">
    <property type="term" value="P:antibiotic biosynthetic process"/>
    <property type="evidence" value="ECO:0007669"/>
    <property type="project" value="UniProtKB-ARBA"/>
</dbReference>
<dbReference type="Pfam" id="PF00668">
    <property type="entry name" value="Condensation"/>
    <property type="match status" value="1"/>
</dbReference>
<dbReference type="InterPro" id="IPR001242">
    <property type="entry name" value="Condensation_dom"/>
</dbReference>
<dbReference type="SUPFAM" id="SSF53474">
    <property type="entry name" value="alpha/beta-Hydrolases"/>
    <property type="match status" value="1"/>
</dbReference>
<reference evidence="6" key="1">
    <citation type="submission" date="2020-03" db="EMBL/GenBank/DDBJ databases">
        <title>Biosynthetic gene cluster for putative Q6402A.</title>
        <authorList>
            <person name="Maruyama C."/>
        </authorList>
    </citation>
    <scope>NUCLEOTIDE SEQUENCE</scope>
    <source>
        <strain evidence="6">4521-SVS3</strain>
    </source>
</reference>
<dbReference type="GO" id="GO:0005829">
    <property type="term" value="C:cytosol"/>
    <property type="evidence" value="ECO:0007669"/>
    <property type="project" value="TreeGrafter"/>
</dbReference>
<dbReference type="SMART" id="SM00823">
    <property type="entry name" value="PKS_PP"/>
    <property type="match status" value="1"/>
</dbReference>
<dbReference type="NCBIfam" id="TIGR01733">
    <property type="entry name" value="AA-adenyl-dom"/>
    <property type="match status" value="1"/>
</dbReference>
<dbReference type="PANTHER" id="PTHR45527:SF1">
    <property type="entry name" value="FATTY ACID SYNTHASE"/>
    <property type="match status" value="1"/>
</dbReference>